<organism evidence="1">
    <name type="scientific">uncultured Caudovirales phage</name>
    <dbReference type="NCBI Taxonomy" id="2100421"/>
    <lineage>
        <taxon>Viruses</taxon>
        <taxon>Duplodnaviria</taxon>
        <taxon>Heunggongvirae</taxon>
        <taxon>Uroviricota</taxon>
        <taxon>Caudoviricetes</taxon>
        <taxon>Peduoviridae</taxon>
        <taxon>Maltschvirus</taxon>
        <taxon>Maltschvirus maltsch</taxon>
    </lineage>
</organism>
<dbReference type="EMBL" id="LR798277">
    <property type="protein sequence ID" value="CAB5219847.1"/>
    <property type="molecule type" value="Genomic_DNA"/>
</dbReference>
<accession>A0A6J7WQ26</accession>
<reference evidence="1" key="1">
    <citation type="submission" date="2020-05" db="EMBL/GenBank/DDBJ databases">
        <authorList>
            <person name="Chiriac C."/>
            <person name="Salcher M."/>
            <person name="Ghai R."/>
            <person name="Kavagutti S V."/>
        </authorList>
    </citation>
    <scope>NUCLEOTIDE SEQUENCE</scope>
</reference>
<gene>
    <name evidence="1" type="ORF">UFOVP237_10</name>
</gene>
<proteinExistence type="predicted"/>
<name>A0A6J7WQ26_9CAUD</name>
<sequence length="34" mass="3763">MSISNLTKKEIAYNARIKLHGQFANHGQHLAEAA</sequence>
<protein>
    <submittedName>
        <fullName evidence="1">Uncharacterized protein</fullName>
    </submittedName>
</protein>
<evidence type="ECO:0000313" key="1">
    <source>
        <dbReference type="EMBL" id="CAB5219847.1"/>
    </source>
</evidence>